<organism evidence="13 14">
    <name type="scientific">Strigamia maritima</name>
    <name type="common">European centipede</name>
    <name type="synonym">Geophilus maritimus</name>
    <dbReference type="NCBI Taxonomy" id="126957"/>
    <lineage>
        <taxon>Eukaryota</taxon>
        <taxon>Metazoa</taxon>
        <taxon>Ecdysozoa</taxon>
        <taxon>Arthropoda</taxon>
        <taxon>Myriapoda</taxon>
        <taxon>Chilopoda</taxon>
        <taxon>Pleurostigmophora</taxon>
        <taxon>Geophilomorpha</taxon>
        <taxon>Linotaeniidae</taxon>
        <taxon>Strigamia</taxon>
    </lineage>
</organism>
<evidence type="ECO:0000256" key="8">
    <source>
        <dbReference type="ARBA" id="ARBA00038165"/>
    </source>
</evidence>
<dbReference type="SMART" id="SM00389">
    <property type="entry name" value="HOX"/>
    <property type="match status" value="1"/>
</dbReference>
<dbReference type="FunFam" id="1.10.10.60:FF:000053">
    <property type="entry name" value="H6 family homeobox 2"/>
    <property type="match status" value="1"/>
</dbReference>
<evidence type="ECO:0000313" key="13">
    <source>
        <dbReference type="EnsemblMetazoa" id="SMAR005626-PA"/>
    </source>
</evidence>
<dbReference type="EnsemblMetazoa" id="SMAR005626-RA">
    <property type="protein sequence ID" value="SMAR005626-PA"/>
    <property type="gene ID" value="SMAR005626"/>
</dbReference>
<dbReference type="InterPro" id="IPR020479">
    <property type="entry name" value="HD_metazoa"/>
</dbReference>
<evidence type="ECO:0000256" key="5">
    <source>
        <dbReference type="ARBA" id="ARBA00023155"/>
    </source>
</evidence>
<evidence type="ECO:0000256" key="2">
    <source>
        <dbReference type="ARBA" id="ARBA00022473"/>
    </source>
</evidence>
<evidence type="ECO:0000256" key="7">
    <source>
        <dbReference type="ARBA" id="ARBA00023242"/>
    </source>
</evidence>
<dbReference type="STRING" id="126957.T1IWQ3"/>
<dbReference type="PRINTS" id="PR00024">
    <property type="entry name" value="HOMEOBOX"/>
</dbReference>
<reference evidence="14" key="1">
    <citation type="submission" date="2011-05" db="EMBL/GenBank/DDBJ databases">
        <authorList>
            <person name="Richards S.R."/>
            <person name="Qu J."/>
            <person name="Jiang H."/>
            <person name="Jhangiani S.N."/>
            <person name="Agravi P."/>
            <person name="Goodspeed R."/>
            <person name="Gross S."/>
            <person name="Mandapat C."/>
            <person name="Jackson L."/>
            <person name="Mathew T."/>
            <person name="Pu L."/>
            <person name="Thornton R."/>
            <person name="Saada N."/>
            <person name="Wilczek-Boney K.B."/>
            <person name="Lee S."/>
            <person name="Kovar C."/>
            <person name="Wu Y."/>
            <person name="Scherer S.E."/>
            <person name="Worley K.C."/>
            <person name="Muzny D.M."/>
            <person name="Gibbs R."/>
        </authorList>
    </citation>
    <scope>NUCLEOTIDE SEQUENCE</scope>
    <source>
        <strain evidence="14">Brora</strain>
    </source>
</reference>
<name>T1IWQ3_STRMM</name>
<dbReference type="PhylomeDB" id="T1IWQ3"/>
<dbReference type="InterPro" id="IPR009057">
    <property type="entry name" value="Homeodomain-like_sf"/>
</dbReference>
<dbReference type="InterPro" id="IPR001356">
    <property type="entry name" value="HD"/>
</dbReference>
<dbReference type="GO" id="GO:0005634">
    <property type="term" value="C:nucleus"/>
    <property type="evidence" value="ECO:0007669"/>
    <property type="project" value="UniProtKB-SubCell"/>
</dbReference>
<evidence type="ECO:0000256" key="4">
    <source>
        <dbReference type="ARBA" id="ARBA00023125"/>
    </source>
</evidence>
<dbReference type="OMA" id="TIHETQT"/>
<dbReference type="CDD" id="cd00086">
    <property type="entry name" value="homeodomain"/>
    <property type="match status" value="1"/>
</dbReference>
<evidence type="ECO:0000256" key="11">
    <source>
        <dbReference type="SAM" id="MobiDB-lite"/>
    </source>
</evidence>
<dbReference type="EMBL" id="JH431627">
    <property type="status" value="NOT_ANNOTATED_CDS"/>
    <property type="molecule type" value="Genomic_DNA"/>
</dbReference>
<dbReference type="eggNOG" id="KOG0485">
    <property type="taxonomic scope" value="Eukaryota"/>
</dbReference>
<dbReference type="Gene3D" id="1.10.10.60">
    <property type="entry name" value="Homeodomain-like"/>
    <property type="match status" value="1"/>
</dbReference>
<dbReference type="SUPFAM" id="SSF46689">
    <property type="entry name" value="Homeodomain-like"/>
    <property type="match status" value="1"/>
</dbReference>
<keyword evidence="4 9" id="KW-0238">DNA-binding</keyword>
<evidence type="ECO:0000256" key="3">
    <source>
        <dbReference type="ARBA" id="ARBA00023015"/>
    </source>
</evidence>
<evidence type="ECO:0000256" key="9">
    <source>
        <dbReference type="PROSITE-ProRule" id="PRU00108"/>
    </source>
</evidence>
<dbReference type="GO" id="GO:0000977">
    <property type="term" value="F:RNA polymerase II transcription regulatory region sequence-specific DNA binding"/>
    <property type="evidence" value="ECO:0007669"/>
    <property type="project" value="TreeGrafter"/>
</dbReference>
<keyword evidence="7 9" id="KW-0539">Nucleus</keyword>
<dbReference type="PROSITE" id="PS00027">
    <property type="entry name" value="HOMEOBOX_1"/>
    <property type="match status" value="1"/>
</dbReference>
<dbReference type="PANTHER" id="PTHR46110:SF3">
    <property type="entry name" value="HOMEOBOX PROTEIN HMX"/>
    <property type="match status" value="1"/>
</dbReference>
<dbReference type="InterPro" id="IPR017970">
    <property type="entry name" value="Homeobox_CS"/>
</dbReference>
<dbReference type="PANTHER" id="PTHR46110">
    <property type="entry name" value="HOMEOBOX PROTEIN HMX"/>
    <property type="match status" value="1"/>
</dbReference>
<dbReference type="Proteomes" id="UP000014500">
    <property type="component" value="Unassembled WGS sequence"/>
</dbReference>
<dbReference type="HOGENOM" id="CLU_1091162_0_0_1"/>
<sequence length="255" mass="28446">MSAKREGTPPSSPVSEQAQQHPPPTTSPSRKSFSINSILSRKDFKAERPLIQHATYEPQLVTADPTGLTRIGFEALSRHPALVLPVYGDANLVTKMHPWYPWIHQAAAPIAAHYTLERTGQKESTQKKTRTVFSRHQVFQLESTFEMKRYLSSSERAALASSLHLTETQVKIWFQNRRNKWKRQVAAELEAANLAHAAQRMVRVPIIYHENAAAHSAAGDSPGAPHAQTLPTYAPIYYHSAYPPVNSPAVRSSIV</sequence>
<keyword evidence="5 9" id="KW-0371">Homeobox</keyword>
<evidence type="ECO:0000256" key="1">
    <source>
        <dbReference type="ARBA" id="ARBA00004123"/>
    </source>
</evidence>
<protein>
    <recommendedName>
        <fullName evidence="12">Homeobox domain-containing protein</fullName>
    </recommendedName>
</protein>
<accession>T1IWQ3</accession>
<keyword evidence="2" id="KW-0217">Developmental protein</keyword>
<feature type="DNA-binding region" description="Homeobox" evidence="9">
    <location>
        <begin position="126"/>
        <end position="185"/>
    </location>
</feature>
<reference evidence="13" key="2">
    <citation type="submission" date="2015-02" db="UniProtKB">
        <authorList>
            <consortium name="EnsemblMetazoa"/>
        </authorList>
    </citation>
    <scope>IDENTIFICATION</scope>
</reference>
<evidence type="ECO:0000256" key="10">
    <source>
        <dbReference type="RuleBase" id="RU000682"/>
    </source>
</evidence>
<dbReference type="PROSITE" id="PS50071">
    <property type="entry name" value="HOMEOBOX_2"/>
    <property type="match status" value="1"/>
</dbReference>
<evidence type="ECO:0000313" key="14">
    <source>
        <dbReference type="Proteomes" id="UP000014500"/>
    </source>
</evidence>
<dbReference type="AlphaFoldDB" id="T1IWQ3"/>
<evidence type="ECO:0000256" key="6">
    <source>
        <dbReference type="ARBA" id="ARBA00023163"/>
    </source>
</evidence>
<dbReference type="Pfam" id="PF00046">
    <property type="entry name" value="Homeodomain"/>
    <property type="match status" value="1"/>
</dbReference>
<keyword evidence="3" id="KW-0805">Transcription regulation</keyword>
<keyword evidence="6" id="KW-0804">Transcription</keyword>
<evidence type="ECO:0000259" key="12">
    <source>
        <dbReference type="PROSITE" id="PS50071"/>
    </source>
</evidence>
<feature type="region of interest" description="Disordered" evidence="11">
    <location>
        <begin position="1"/>
        <end position="34"/>
    </location>
</feature>
<dbReference type="InterPro" id="IPR051300">
    <property type="entry name" value="HMX_Homeobox_TF"/>
</dbReference>
<proteinExistence type="inferred from homology"/>
<dbReference type="GO" id="GO:0000981">
    <property type="term" value="F:DNA-binding transcription factor activity, RNA polymerase II-specific"/>
    <property type="evidence" value="ECO:0007669"/>
    <property type="project" value="InterPro"/>
</dbReference>
<comment type="similarity">
    <text evidence="8">Belongs to the HMX homeobox family.</text>
</comment>
<keyword evidence="14" id="KW-1185">Reference proteome</keyword>
<comment type="subcellular location">
    <subcellularLocation>
        <location evidence="1 9 10">Nucleus</location>
    </subcellularLocation>
</comment>
<feature type="domain" description="Homeobox" evidence="12">
    <location>
        <begin position="124"/>
        <end position="184"/>
    </location>
</feature>